<dbReference type="PANTHER" id="PTHR43734">
    <property type="entry name" value="PHYTOENE DESATURASE"/>
    <property type="match status" value="1"/>
</dbReference>
<dbReference type="InterPro" id="IPR014105">
    <property type="entry name" value="Carotenoid/retinoid_OxRdtase"/>
</dbReference>
<dbReference type="NCBIfam" id="TIGR02734">
    <property type="entry name" value="crtI_fam"/>
    <property type="match status" value="1"/>
</dbReference>
<name>E8UZQ5_TERSS</name>
<evidence type="ECO:0000256" key="1">
    <source>
        <dbReference type="ARBA" id="ARBA00004829"/>
    </source>
</evidence>
<keyword evidence="4 5" id="KW-0560">Oxidoreductase</keyword>
<evidence type="ECO:0000313" key="7">
    <source>
        <dbReference type="EMBL" id="ADV84398.1"/>
    </source>
</evidence>
<feature type="domain" description="Amine oxidase" evidence="6">
    <location>
        <begin position="48"/>
        <end position="523"/>
    </location>
</feature>
<dbReference type="AlphaFoldDB" id="E8UZQ5"/>
<dbReference type="GO" id="GO:0016491">
    <property type="term" value="F:oxidoreductase activity"/>
    <property type="evidence" value="ECO:0007669"/>
    <property type="project" value="UniProtKB-KW"/>
</dbReference>
<dbReference type="GO" id="GO:0016117">
    <property type="term" value="P:carotenoid biosynthetic process"/>
    <property type="evidence" value="ECO:0007669"/>
    <property type="project" value="UniProtKB-KW"/>
</dbReference>
<evidence type="ECO:0000256" key="2">
    <source>
        <dbReference type="ARBA" id="ARBA00006046"/>
    </source>
</evidence>
<comment type="pathway">
    <text evidence="1 5">Carotenoid biosynthesis.</text>
</comment>
<dbReference type="InterPro" id="IPR036188">
    <property type="entry name" value="FAD/NAD-bd_sf"/>
</dbReference>
<dbReference type="KEGG" id="tsa:AciPR4_3646"/>
<sequence>MLRKQLCMGAGEASICVHFLCVGRDTIADTGSYKLSTKQVIIIGAGPGGLASAMLLASAGIDVTIVEKRDHTGGRTSTFKQDGFSFDYGPTFFLYPRVLEEIYSVAGRNLREEVPMQQLDPQYRLLFGNKSGGPPSELLATGDQVRMEAAIAAFSPEDAKNFQRFMSDNRSKLERFLPFLESPFMNWRDLAKPEMLKLLPTLAPWRSLDDELKKYFSDERIRLGFSFQSKYLGMSPFRCPGLFSILSFLEYEYGVFHPIGGCGAITRSMTRIAREMGVRILLAEEVTGITFEGRKATGVLTPNHVLTADAVIMNAEFAVAAKQMIPAHLRKRWSDRTIDKKDHSCSTFMMYLGVEGIAENVAHHTIYLAADYKQNLRDIEQNHTLSADPSMYVQNASVTDSTLAPEGHSTLYILAPVTHGCDGVDWKRDTPVFREQVLDQLPALGLRNVRARIRSERIMTPAGWQSEFSLHKGATFSMAHSLRQMLHLRPNNRFEETERLYLAGGGTHPGSGLPVIFESARIATKLLLDDLGVSAKHATLDASKPQIATA</sequence>
<keyword evidence="8" id="KW-1185">Reference proteome</keyword>
<dbReference type="STRING" id="401053.AciPR4_3646"/>
<accession>E8UZQ5</accession>
<reference evidence="7 8" key="1">
    <citation type="journal article" date="2012" name="Stand. Genomic Sci.">
        <title>Complete genome sequence of Terriglobus saanensis type strain SP1PR4(T), an Acidobacteria from tundra soil.</title>
        <authorList>
            <person name="Rawat S.R."/>
            <person name="Mannisto M.K."/>
            <person name="Starovoytov V."/>
            <person name="Goodwin L."/>
            <person name="Nolan M."/>
            <person name="Hauser L."/>
            <person name="Land M."/>
            <person name="Davenport K.W."/>
            <person name="Woyke T."/>
            <person name="Haggblom M.M."/>
        </authorList>
    </citation>
    <scope>NUCLEOTIDE SEQUENCE</scope>
    <source>
        <strain evidence="8">ATCC BAA-1853 / DSM 23119 / SP1PR4</strain>
    </source>
</reference>
<evidence type="ECO:0000256" key="5">
    <source>
        <dbReference type="RuleBase" id="RU362075"/>
    </source>
</evidence>
<dbReference type="PANTHER" id="PTHR43734:SF1">
    <property type="entry name" value="PHYTOENE DESATURASE"/>
    <property type="match status" value="1"/>
</dbReference>
<dbReference type="InterPro" id="IPR002937">
    <property type="entry name" value="Amino_oxidase"/>
</dbReference>
<dbReference type="PRINTS" id="PR00419">
    <property type="entry name" value="ADXRDTASE"/>
</dbReference>
<evidence type="ECO:0000259" key="6">
    <source>
        <dbReference type="Pfam" id="PF01593"/>
    </source>
</evidence>
<dbReference type="HOGENOM" id="CLU_019722_2_1_0"/>
<keyword evidence="3 5" id="KW-0125">Carotenoid biosynthesis</keyword>
<dbReference type="Pfam" id="PF01593">
    <property type="entry name" value="Amino_oxidase"/>
    <property type="match status" value="1"/>
</dbReference>
<organism evidence="7 8">
    <name type="scientific">Terriglobus saanensis (strain ATCC BAA-1853 / DSM 23119 / SP1PR4)</name>
    <dbReference type="NCBI Taxonomy" id="401053"/>
    <lineage>
        <taxon>Bacteria</taxon>
        <taxon>Pseudomonadati</taxon>
        <taxon>Acidobacteriota</taxon>
        <taxon>Terriglobia</taxon>
        <taxon>Terriglobales</taxon>
        <taxon>Acidobacteriaceae</taxon>
        <taxon>Terriglobus</taxon>
    </lineage>
</organism>
<dbReference type="Gene3D" id="3.50.50.60">
    <property type="entry name" value="FAD/NAD(P)-binding domain"/>
    <property type="match status" value="2"/>
</dbReference>
<evidence type="ECO:0000256" key="4">
    <source>
        <dbReference type="ARBA" id="ARBA00023002"/>
    </source>
</evidence>
<gene>
    <name evidence="7" type="ordered locus">AciPR4_3646</name>
</gene>
<dbReference type="Proteomes" id="UP000006844">
    <property type="component" value="Chromosome"/>
</dbReference>
<comment type="similarity">
    <text evidence="2 5">Belongs to the carotenoid/retinoid oxidoreductase family.</text>
</comment>
<dbReference type="eggNOG" id="COG1233">
    <property type="taxonomic scope" value="Bacteria"/>
</dbReference>
<protein>
    <submittedName>
        <fullName evidence="7">Phytoene desaturase</fullName>
    </submittedName>
</protein>
<evidence type="ECO:0000313" key="8">
    <source>
        <dbReference type="Proteomes" id="UP000006844"/>
    </source>
</evidence>
<dbReference type="SUPFAM" id="SSF51905">
    <property type="entry name" value="FAD/NAD(P)-binding domain"/>
    <property type="match status" value="1"/>
</dbReference>
<dbReference type="EMBL" id="CP002467">
    <property type="protein sequence ID" value="ADV84398.1"/>
    <property type="molecule type" value="Genomic_DNA"/>
</dbReference>
<proteinExistence type="inferred from homology"/>
<evidence type="ECO:0000256" key="3">
    <source>
        <dbReference type="ARBA" id="ARBA00022746"/>
    </source>
</evidence>